<accession>A0A0K1RCG8</accession>
<name>A0A0K1RCG8_9CORY</name>
<sequence length="83" mass="9039">MQSDELTAIAVAVGVLERPAPLARRHRIPFEHVSPSAARVREYAHAAQDEEVEPLWLSICGALVLVAIVWVLSLLVWVMGGVA</sequence>
<proteinExistence type="predicted"/>
<dbReference type="AlphaFoldDB" id="A0A0K1RCG8"/>
<dbReference type="EMBL" id="CP012342">
    <property type="protein sequence ID" value="AKV58881.1"/>
    <property type="molecule type" value="Genomic_DNA"/>
</dbReference>
<feature type="transmembrane region" description="Helical" evidence="1">
    <location>
        <begin position="55"/>
        <end position="78"/>
    </location>
</feature>
<keyword evidence="1" id="KW-1133">Transmembrane helix</keyword>
<dbReference type="RefSeq" id="WP_052205136.1">
    <property type="nucleotide sequence ID" value="NZ_CP012342.1"/>
</dbReference>
<reference evidence="2 3" key="1">
    <citation type="submission" date="2015-08" db="EMBL/GenBank/DDBJ databases">
        <authorList>
            <person name="Babu N.S."/>
            <person name="Beckwith C.J."/>
            <person name="Beseler K.G."/>
            <person name="Brison A."/>
            <person name="Carone J.V."/>
            <person name="Caskin T.P."/>
            <person name="Diamond M."/>
            <person name="Durham M.E."/>
            <person name="Foxe J.M."/>
            <person name="Go M."/>
            <person name="Henderson B.A."/>
            <person name="Jones I.B."/>
            <person name="McGettigan J.A."/>
            <person name="Micheletti S.J."/>
            <person name="Nasrallah M.E."/>
            <person name="Ortiz D."/>
            <person name="Piller C.R."/>
            <person name="Privatt S.R."/>
            <person name="Schneider S.L."/>
            <person name="Sharp S."/>
            <person name="Smith T.C."/>
            <person name="Stanton J.D."/>
            <person name="Ullery H.E."/>
            <person name="Wilson R.J."/>
            <person name="Serrano M.G."/>
            <person name="Buck G."/>
            <person name="Lee V."/>
            <person name="Wang Y."/>
            <person name="Carvalho R."/>
            <person name="Voegtly L."/>
            <person name="Shi R."/>
            <person name="Duckworth R."/>
            <person name="Johnson A."/>
            <person name="Loviza R."/>
            <person name="Walstead R."/>
            <person name="Shah Z."/>
            <person name="Kiflezghi M."/>
            <person name="Wade K."/>
            <person name="Ball S.L."/>
            <person name="Bradley K.W."/>
            <person name="Asai D.J."/>
            <person name="Bowman C.A."/>
            <person name="Russell D.A."/>
            <person name="Pope W.H."/>
            <person name="Jacobs-Sera D."/>
            <person name="Hendrix R.W."/>
            <person name="Hatfull G.F."/>
        </authorList>
    </citation>
    <scope>NUCLEOTIDE SEQUENCE [LARGE SCALE GENOMIC DNA]</scope>
    <source>
        <strain evidence="2 3">PUDD_83A45</strain>
    </source>
</reference>
<keyword evidence="1" id="KW-0812">Transmembrane</keyword>
<evidence type="ECO:0000313" key="3">
    <source>
        <dbReference type="Proteomes" id="UP000060016"/>
    </source>
</evidence>
<dbReference type="Proteomes" id="UP000060016">
    <property type="component" value="Chromosome"/>
</dbReference>
<keyword evidence="1" id="KW-0472">Membrane</keyword>
<evidence type="ECO:0000256" key="1">
    <source>
        <dbReference type="SAM" id="Phobius"/>
    </source>
</evidence>
<keyword evidence="3" id="KW-1185">Reference proteome</keyword>
<protein>
    <submittedName>
        <fullName evidence="2">Uncharacterized protein</fullName>
    </submittedName>
</protein>
<evidence type="ECO:0000313" key="2">
    <source>
        <dbReference type="EMBL" id="AKV58881.1"/>
    </source>
</evidence>
<dbReference type="KEGG" id="crie:AK829_06540"/>
<dbReference type="STRING" id="156976.AK829_06540"/>
<gene>
    <name evidence="2" type="ORF">AK829_06540</name>
</gene>
<organism evidence="2 3">
    <name type="scientific">Corynebacterium riegelii</name>
    <dbReference type="NCBI Taxonomy" id="156976"/>
    <lineage>
        <taxon>Bacteria</taxon>
        <taxon>Bacillati</taxon>
        <taxon>Actinomycetota</taxon>
        <taxon>Actinomycetes</taxon>
        <taxon>Mycobacteriales</taxon>
        <taxon>Corynebacteriaceae</taxon>
        <taxon>Corynebacterium</taxon>
    </lineage>
</organism>
<dbReference type="PATRIC" id="fig|156976.3.peg.1300"/>